<geneLocation type="plasmid" evidence="2">
    <name>pN2B-A</name>
</geneLocation>
<evidence type="ECO:0000313" key="3">
    <source>
        <dbReference type="Proteomes" id="UP000570851"/>
    </source>
</evidence>
<protein>
    <submittedName>
        <fullName evidence="2">M48 family peptidase</fullName>
    </submittedName>
</protein>
<proteinExistence type="predicted"/>
<keyword evidence="3" id="KW-1185">Reference proteome</keyword>
<organism evidence="2 3">
    <name type="scientific">Trichormus variabilis N2B</name>
    <dbReference type="NCBI Taxonomy" id="2681315"/>
    <lineage>
        <taxon>Bacteria</taxon>
        <taxon>Bacillati</taxon>
        <taxon>Cyanobacteriota</taxon>
        <taxon>Cyanophyceae</taxon>
        <taxon>Nostocales</taxon>
        <taxon>Nostocaceae</taxon>
        <taxon>Trichormus</taxon>
    </lineage>
</organism>
<gene>
    <name evidence="2" type="ORF">GNE12_27720</name>
</gene>
<name>A0ABR6SHD7_ANAVA</name>
<sequence length="329" mass="37927">MNIECISLKNIKIQQNAILQEILYLASDSNFGLKQIQPLHQTLITKALVIEKIFAQQKATPASLTYHSRKIYSWIKFLTDKHYLQLHLKNTGYLLETAKHILSIHDQEPRQLTIALTNLSGLYKSKMSTSAASIMISEGFINAPNEVLQALVESTLLGKSKNNTQLIRSFASTEEYTNVLLELDLIADVMAENPQGKSYNLDELFDKVNYEYFSASLAKPRLAWSRINTYRKLGHYESARDRVVISLTLDDTKIPEFVVEFILYHELLHKYHGTHWVQGRRMVHTKEFRASERQFKFYNEALEWLKKSSKPPIPFTAYPGKESGERNGR</sequence>
<dbReference type="GeneID" id="58726961"/>
<feature type="region of interest" description="Disordered" evidence="1">
    <location>
        <begin position="309"/>
        <end position="329"/>
    </location>
</feature>
<comment type="caution">
    <text evidence="2">The sequence shown here is derived from an EMBL/GenBank/DDBJ whole genome shotgun (WGS) entry which is preliminary data.</text>
</comment>
<keyword evidence="2" id="KW-0614">Plasmid</keyword>
<reference evidence="2 3" key="1">
    <citation type="submission" date="2019-11" db="EMBL/GenBank/DDBJ databases">
        <title>Comparison of genomes from free-living endosymbiotic cyanobacteria isolated from Azolla.</title>
        <authorList>
            <person name="Thiel T."/>
            <person name="Pratte B."/>
        </authorList>
    </citation>
    <scope>NUCLEOTIDE SEQUENCE [LARGE SCALE GENOMIC DNA]</scope>
    <source>
        <strain evidence="2 3">N2B</strain>
        <plasmid evidence="2">pN2B-A</plasmid>
    </source>
</reference>
<evidence type="ECO:0000313" key="2">
    <source>
        <dbReference type="EMBL" id="MBC1305679.1"/>
    </source>
</evidence>
<dbReference type="RefSeq" id="WP_011316353.1">
    <property type="nucleotide sequence ID" value="NZ_JACKZP010000275.1"/>
</dbReference>
<dbReference type="EMBL" id="JACKZP010000275">
    <property type="protein sequence ID" value="MBC1305679.1"/>
    <property type="molecule type" value="Genomic_DNA"/>
</dbReference>
<dbReference type="Proteomes" id="UP000570851">
    <property type="component" value="Unassembled WGS sequence"/>
</dbReference>
<evidence type="ECO:0000256" key="1">
    <source>
        <dbReference type="SAM" id="MobiDB-lite"/>
    </source>
</evidence>
<accession>A0ABR6SHD7</accession>